<dbReference type="GO" id="GO:0008381">
    <property type="term" value="F:mechanosensitive monoatomic ion channel activity"/>
    <property type="evidence" value="ECO:0007669"/>
    <property type="project" value="InterPro"/>
</dbReference>
<dbReference type="Pfam" id="PF00924">
    <property type="entry name" value="MS_channel_2nd"/>
    <property type="match status" value="1"/>
</dbReference>
<dbReference type="InterPro" id="IPR011014">
    <property type="entry name" value="MscS_channel_TM-2"/>
</dbReference>
<accession>A0A5C8P6L1</accession>
<dbReference type="SUPFAM" id="SSF82861">
    <property type="entry name" value="Mechanosensitive channel protein MscS (YggB), transmembrane region"/>
    <property type="match status" value="1"/>
</dbReference>
<feature type="transmembrane region" description="Helical" evidence="8">
    <location>
        <begin position="204"/>
        <end position="227"/>
    </location>
</feature>
<organism evidence="10 11">
    <name type="scientific">Vineibacter terrae</name>
    <dbReference type="NCBI Taxonomy" id="2586908"/>
    <lineage>
        <taxon>Bacteria</taxon>
        <taxon>Pseudomonadati</taxon>
        <taxon>Pseudomonadota</taxon>
        <taxon>Alphaproteobacteria</taxon>
        <taxon>Hyphomicrobiales</taxon>
        <taxon>Vineibacter</taxon>
    </lineage>
</organism>
<dbReference type="SUPFAM" id="SSF50182">
    <property type="entry name" value="Sm-like ribonucleoproteins"/>
    <property type="match status" value="1"/>
</dbReference>
<feature type="transmembrane region" description="Helical" evidence="8">
    <location>
        <begin position="525"/>
        <end position="543"/>
    </location>
</feature>
<evidence type="ECO:0000256" key="6">
    <source>
        <dbReference type="ARBA" id="ARBA00023136"/>
    </source>
</evidence>
<dbReference type="SUPFAM" id="SSF82689">
    <property type="entry name" value="Mechanosensitive channel protein MscS (YggB), C-terminal domain"/>
    <property type="match status" value="1"/>
</dbReference>
<evidence type="ECO:0000256" key="4">
    <source>
        <dbReference type="ARBA" id="ARBA00022692"/>
    </source>
</evidence>
<feature type="transmembrane region" description="Helical" evidence="8">
    <location>
        <begin position="279"/>
        <end position="303"/>
    </location>
</feature>
<evidence type="ECO:0000256" key="7">
    <source>
        <dbReference type="SAM" id="MobiDB-lite"/>
    </source>
</evidence>
<feature type="transmembrane region" description="Helical" evidence="8">
    <location>
        <begin position="152"/>
        <end position="175"/>
    </location>
</feature>
<feature type="transmembrane region" description="Helical" evidence="8">
    <location>
        <begin position="382"/>
        <end position="407"/>
    </location>
</feature>
<keyword evidence="11" id="KW-1185">Reference proteome</keyword>
<dbReference type="GO" id="GO:0005886">
    <property type="term" value="C:plasma membrane"/>
    <property type="evidence" value="ECO:0007669"/>
    <property type="project" value="UniProtKB-SubCell"/>
</dbReference>
<reference evidence="10 11" key="1">
    <citation type="submission" date="2019-06" db="EMBL/GenBank/DDBJ databases">
        <title>New taxonomy in bacterial strain CC-CFT640, isolated from vineyard.</title>
        <authorList>
            <person name="Lin S.-Y."/>
            <person name="Tsai C.-F."/>
            <person name="Young C.-C."/>
        </authorList>
    </citation>
    <scope>NUCLEOTIDE SEQUENCE [LARGE SCALE GENOMIC DNA]</scope>
    <source>
        <strain evidence="10 11">CC-CFT640</strain>
    </source>
</reference>
<comment type="caution">
    <text evidence="10">The sequence shown here is derived from an EMBL/GenBank/DDBJ whole genome shotgun (WGS) entry which is preliminary data.</text>
</comment>
<comment type="similarity">
    <text evidence="2">Belongs to the MscS (TC 1.A.23) family.</text>
</comment>
<dbReference type="PANTHER" id="PTHR30460">
    <property type="entry name" value="MODERATE CONDUCTANCE MECHANOSENSITIVE CHANNEL YBIO"/>
    <property type="match status" value="1"/>
</dbReference>
<keyword evidence="6 8" id="KW-0472">Membrane</keyword>
<feature type="domain" description="Mechanosensitive ion channel MscS" evidence="9">
    <location>
        <begin position="570"/>
        <end position="635"/>
    </location>
</feature>
<proteinExistence type="inferred from homology"/>
<protein>
    <submittedName>
        <fullName evidence="10">Mechanosensitive ion channel</fullName>
    </submittedName>
</protein>
<dbReference type="Gene3D" id="1.10.287.1260">
    <property type="match status" value="1"/>
</dbReference>
<evidence type="ECO:0000256" key="3">
    <source>
        <dbReference type="ARBA" id="ARBA00022475"/>
    </source>
</evidence>
<dbReference type="AlphaFoldDB" id="A0A5C8P6L1"/>
<feature type="transmembrane region" description="Helical" evidence="8">
    <location>
        <begin position="309"/>
        <end position="329"/>
    </location>
</feature>
<name>A0A5C8P6L1_9HYPH</name>
<evidence type="ECO:0000313" key="10">
    <source>
        <dbReference type="EMBL" id="TXL69254.1"/>
    </source>
</evidence>
<evidence type="ECO:0000256" key="5">
    <source>
        <dbReference type="ARBA" id="ARBA00022989"/>
    </source>
</evidence>
<evidence type="ECO:0000256" key="8">
    <source>
        <dbReference type="SAM" id="Phobius"/>
    </source>
</evidence>
<dbReference type="InterPro" id="IPR010920">
    <property type="entry name" value="LSM_dom_sf"/>
</dbReference>
<feature type="transmembrane region" description="Helical" evidence="8">
    <location>
        <begin position="549"/>
        <end position="567"/>
    </location>
</feature>
<dbReference type="InterPro" id="IPR045276">
    <property type="entry name" value="YbiO_bact"/>
</dbReference>
<dbReference type="Gene3D" id="3.30.70.100">
    <property type="match status" value="1"/>
</dbReference>
<feature type="region of interest" description="Disordered" evidence="7">
    <location>
        <begin position="82"/>
        <end position="107"/>
    </location>
</feature>
<evidence type="ECO:0000256" key="2">
    <source>
        <dbReference type="ARBA" id="ARBA00008017"/>
    </source>
</evidence>
<keyword evidence="3" id="KW-1003">Cell membrane</keyword>
<dbReference type="RefSeq" id="WP_178134141.1">
    <property type="nucleotide sequence ID" value="NZ_VDUZ01000092.1"/>
</dbReference>
<dbReference type="InterPro" id="IPR006685">
    <property type="entry name" value="MscS_channel_2nd"/>
</dbReference>
<keyword evidence="4 8" id="KW-0812">Transmembrane</keyword>
<dbReference type="InterPro" id="IPR023408">
    <property type="entry name" value="MscS_beta-dom_sf"/>
</dbReference>
<evidence type="ECO:0000259" key="9">
    <source>
        <dbReference type="Pfam" id="PF00924"/>
    </source>
</evidence>
<evidence type="ECO:0000313" key="11">
    <source>
        <dbReference type="Proteomes" id="UP000321638"/>
    </source>
</evidence>
<feature type="transmembrane region" description="Helical" evidence="8">
    <location>
        <begin position="239"/>
        <end position="258"/>
    </location>
</feature>
<gene>
    <name evidence="10" type="ORF">FHP25_39830</name>
</gene>
<sequence>MMRTTTGNASPASRGRRSFRLAVPSILWAVALAASLVLGATAVRAEAPTAPPAGMTREQFDSLVDAISKAVVERLKAEAVQTPAPDAAVKPRSGKNAPSPKPEIVITPPKPGPGEVAIFLQRAGKVAMAFPVLGRQLDLVVGGLGQDSNGGWGIAGFVLALGAIAAAAVVAEGALRRLLGTFRARLAVGADAGQGVRSLVHLTALALLDGLGLLAVWLICNAAGAWFSGDTAQDKLAEAVLMGIFAWRLYMLVFRIVLRPDLPAARLCAVTSDDARTMYSRIATVMLAIIGGRILGRILFAAGTPPDALAAWQVVVVPLYLAFFLWLVFGTKAAASQWLGGLGTAAPLAGAVGRHWTATASAFFVALAATQLYSAISGRVQVGGAMLLTLTLVIGLLIFETLMQAFVRRLDSQLLGRTPAGDAPKLPDVVARCVRVAVLIGVVVTILEAWVVDVLGLASADQWDQITRSSRTAGITLFLAFVVWELFKHATAPYMARKSKGAAEAIADGEAAAAPASRIATMMPLLRVAAAILIGFLAVVIALEDFGINVMPLIAGASIFGIAISFGSQTLVRDIVSGIFYLTDDAFRVGEYIDCGKAKGTVEGFTLRSIKLRHQNGQVHTIPFGQLGQITNFSRDWVTVKFNLRFARDTDIEKLRKAAKKIGADMMEVAEIRSEILSPFKMQGVVDIIDNALLVRFKFTVRPGNPAMVQREAVKRLFKVLPGLGIEFAKDGATVILQTPAASAEGAPAETATVAKQAPVPVAAG</sequence>
<dbReference type="Proteomes" id="UP000321638">
    <property type="component" value="Unassembled WGS sequence"/>
</dbReference>
<feature type="transmembrane region" description="Helical" evidence="8">
    <location>
        <begin position="433"/>
        <end position="452"/>
    </location>
</feature>
<feature type="transmembrane region" description="Helical" evidence="8">
    <location>
        <begin position="472"/>
        <end position="490"/>
    </location>
</feature>
<evidence type="ECO:0000256" key="1">
    <source>
        <dbReference type="ARBA" id="ARBA00004651"/>
    </source>
</evidence>
<feature type="transmembrane region" description="Helical" evidence="8">
    <location>
        <begin position="356"/>
        <end position="376"/>
    </location>
</feature>
<dbReference type="PANTHER" id="PTHR30460:SF0">
    <property type="entry name" value="MODERATE CONDUCTANCE MECHANOSENSITIVE CHANNEL YBIO"/>
    <property type="match status" value="1"/>
</dbReference>
<dbReference type="EMBL" id="VDUZ01000092">
    <property type="protein sequence ID" value="TXL69254.1"/>
    <property type="molecule type" value="Genomic_DNA"/>
</dbReference>
<dbReference type="Gene3D" id="2.30.30.60">
    <property type="match status" value="1"/>
</dbReference>
<keyword evidence="5 8" id="KW-1133">Transmembrane helix</keyword>
<comment type="subcellular location">
    <subcellularLocation>
        <location evidence="1">Cell membrane</location>
        <topology evidence="1">Multi-pass membrane protein</topology>
    </subcellularLocation>
</comment>
<dbReference type="InterPro" id="IPR011066">
    <property type="entry name" value="MscS_channel_C_sf"/>
</dbReference>